<comment type="similarity">
    <text evidence="1">Belongs to the ROK (NagC/XylR) family.</text>
</comment>
<dbReference type="PANTHER" id="PTHR18964:SF149">
    <property type="entry name" value="BIFUNCTIONAL UDP-N-ACETYLGLUCOSAMINE 2-EPIMERASE_N-ACETYLMANNOSAMINE KINASE"/>
    <property type="match status" value="1"/>
</dbReference>
<dbReference type="InterPro" id="IPR036388">
    <property type="entry name" value="WH-like_DNA-bd_sf"/>
</dbReference>
<dbReference type="Pfam" id="PF00480">
    <property type="entry name" value="ROK"/>
    <property type="match status" value="1"/>
</dbReference>
<dbReference type="SUPFAM" id="SSF53067">
    <property type="entry name" value="Actin-like ATPase domain"/>
    <property type="match status" value="1"/>
</dbReference>
<dbReference type="InterPro" id="IPR000600">
    <property type="entry name" value="ROK"/>
</dbReference>
<comment type="caution">
    <text evidence="2">The sequence shown here is derived from an EMBL/GenBank/DDBJ whole genome shotgun (WGS) entry which is preliminary data.</text>
</comment>
<dbReference type="PANTHER" id="PTHR18964">
    <property type="entry name" value="ROK (REPRESSOR, ORF, KINASE) FAMILY"/>
    <property type="match status" value="1"/>
</dbReference>
<reference evidence="2 3" key="1">
    <citation type="submission" date="2018-01" db="EMBL/GenBank/DDBJ databases">
        <title>The draft genome sequence of Cohaesibacter sp. H1304.</title>
        <authorList>
            <person name="Wang N.-N."/>
            <person name="Du Z.-J."/>
        </authorList>
    </citation>
    <scope>NUCLEOTIDE SEQUENCE [LARGE SCALE GENOMIC DNA]</scope>
    <source>
        <strain evidence="2 3">H1304</strain>
    </source>
</reference>
<dbReference type="AlphaFoldDB" id="A0A2N5XJY8"/>
<dbReference type="Gene3D" id="3.30.420.40">
    <property type="match status" value="2"/>
</dbReference>
<organism evidence="2 3">
    <name type="scientific">Cohaesibacter celericrescens</name>
    <dbReference type="NCBI Taxonomy" id="2067669"/>
    <lineage>
        <taxon>Bacteria</taxon>
        <taxon>Pseudomonadati</taxon>
        <taxon>Pseudomonadota</taxon>
        <taxon>Alphaproteobacteria</taxon>
        <taxon>Hyphomicrobiales</taxon>
        <taxon>Cohaesibacteraceae</taxon>
    </lineage>
</organism>
<dbReference type="InterPro" id="IPR043129">
    <property type="entry name" value="ATPase_NBD"/>
</dbReference>
<dbReference type="EMBL" id="PKUQ01000055">
    <property type="protein sequence ID" value="PLW74812.1"/>
    <property type="molecule type" value="Genomic_DNA"/>
</dbReference>
<evidence type="ECO:0000256" key="1">
    <source>
        <dbReference type="ARBA" id="ARBA00006479"/>
    </source>
</evidence>
<proteinExistence type="inferred from homology"/>
<gene>
    <name evidence="2" type="ORF">C0081_21040</name>
</gene>
<dbReference type="Gene3D" id="1.10.10.10">
    <property type="entry name" value="Winged helix-like DNA-binding domain superfamily/Winged helix DNA-binding domain"/>
    <property type="match status" value="1"/>
</dbReference>
<evidence type="ECO:0000313" key="2">
    <source>
        <dbReference type="EMBL" id="PLW74812.1"/>
    </source>
</evidence>
<dbReference type="RefSeq" id="WP_101535710.1">
    <property type="nucleotide sequence ID" value="NZ_PKUQ01000055.1"/>
</dbReference>
<name>A0A2N5XJY8_9HYPH</name>
<evidence type="ECO:0000313" key="3">
    <source>
        <dbReference type="Proteomes" id="UP000234881"/>
    </source>
</evidence>
<sequence>MANVSGTIDIDDPGALLRALLLQQEANSATSLVAGHLVCNGASTSTEIVTATRLSRASVSLALIDLRSHGIVIETNASVQDGASRGRGRPQMKQSIAANIGFAAGVLLGLREIRILFSDAAHNKIADVSLPIAIDYSPQDALTLLHKKLKDLTKASGTLIEEMLGIGIAVAAPVSPQGQIAASSIMPSWDGVDLSKEFASSFPCPVYADNESNCAAQSKMLWGAARGFRDFVYVTFDYGIGGAIVYDGRVRRGIDGYAAEIGHIPVEHPGALCRCGKYGCLETLASVDTVLQKLSDKKHYPISLETLRELVESRDKGALAVVREAGERCGQALAMISSILSPSHYFLDGIMTGLGSPFLDPLRTTFLSHTRGHPPEIIEATESFDDTVRGAIGLVFRQQGLLKTVGSKDA</sequence>
<dbReference type="OrthoDB" id="49685at2"/>
<accession>A0A2N5XJY8</accession>
<protein>
    <submittedName>
        <fullName evidence="2">Uncharacterized protein</fullName>
    </submittedName>
</protein>
<dbReference type="Proteomes" id="UP000234881">
    <property type="component" value="Unassembled WGS sequence"/>
</dbReference>
<keyword evidence="3" id="KW-1185">Reference proteome</keyword>